<dbReference type="Gene3D" id="1.10.486.10">
    <property type="entry name" value="PCRA, domain 4"/>
    <property type="match status" value="1"/>
</dbReference>
<evidence type="ECO:0000313" key="14">
    <source>
        <dbReference type="EMBL" id="GAK50629.1"/>
    </source>
</evidence>
<evidence type="ECO:0000259" key="13">
    <source>
        <dbReference type="PROSITE" id="PS51217"/>
    </source>
</evidence>
<dbReference type="GO" id="GO:0003677">
    <property type="term" value="F:DNA binding"/>
    <property type="evidence" value="ECO:0007669"/>
    <property type="project" value="InterPro"/>
</dbReference>
<name>A0A0S6VT13_9BACT</name>
<protein>
    <recommendedName>
        <fullName evidence="8">DNA 3'-5' helicase</fullName>
        <ecNumber evidence="8">5.6.2.4</ecNumber>
    </recommendedName>
</protein>
<evidence type="ECO:0000259" key="12">
    <source>
        <dbReference type="PROSITE" id="PS51198"/>
    </source>
</evidence>
<evidence type="ECO:0000256" key="4">
    <source>
        <dbReference type="ARBA" id="ARBA00022806"/>
    </source>
</evidence>
<dbReference type="InterPro" id="IPR027417">
    <property type="entry name" value="P-loop_NTPase"/>
</dbReference>
<dbReference type="GO" id="GO:0005524">
    <property type="term" value="F:ATP binding"/>
    <property type="evidence" value="ECO:0007669"/>
    <property type="project" value="UniProtKB-UniRule"/>
</dbReference>
<dbReference type="PANTHER" id="PTHR11070">
    <property type="entry name" value="UVRD / RECB / PCRA DNA HELICASE FAMILY MEMBER"/>
    <property type="match status" value="1"/>
</dbReference>
<dbReference type="EC" id="5.6.2.4" evidence="8"/>
<dbReference type="GO" id="GO:0043138">
    <property type="term" value="F:3'-5' DNA helicase activity"/>
    <property type="evidence" value="ECO:0007669"/>
    <property type="project" value="UniProtKB-EC"/>
</dbReference>
<dbReference type="SUPFAM" id="SSF89550">
    <property type="entry name" value="PHP domain-like"/>
    <property type="match status" value="1"/>
</dbReference>
<dbReference type="GO" id="GO:0033202">
    <property type="term" value="C:DNA helicase complex"/>
    <property type="evidence" value="ECO:0007669"/>
    <property type="project" value="TreeGrafter"/>
</dbReference>
<dbReference type="InterPro" id="IPR014017">
    <property type="entry name" value="DNA_helicase_UvrD-like_C"/>
</dbReference>
<feature type="region of interest" description="Disordered" evidence="11">
    <location>
        <begin position="439"/>
        <end position="474"/>
    </location>
</feature>
<dbReference type="CDD" id="cd19067">
    <property type="entry name" value="PfuEndoQ-like"/>
    <property type="match status" value="1"/>
</dbReference>
<comment type="catalytic activity">
    <reaction evidence="9">
        <text>ATP + H2O = ADP + phosphate + H(+)</text>
        <dbReference type="Rhea" id="RHEA:13065"/>
        <dbReference type="ChEBI" id="CHEBI:15377"/>
        <dbReference type="ChEBI" id="CHEBI:15378"/>
        <dbReference type="ChEBI" id="CHEBI:30616"/>
        <dbReference type="ChEBI" id="CHEBI:43474"/>
        <dbReference type="ChEBI" id="CHEBI:456216"/>
        <dbReference type="EC" id="5.6.2.4"/>
    </reaction>
</comment>
<keyword evidence="15" id="KW-1185">Reference proteome</keyword>
<evidence type="ECO:0000256" key="6">
    <source>
        <dbReference type="ARBA" id="ARBA00023235"/>
    </source>
</evidence>
<evidence type="ECO:0000256" key="2">
    <source>
        <dbReference type="ARBA" id="ARBA00022741"/>
    </source>
</evidence>
<dbReference type="Pfam" id="PF00580">
    <property type="entry name" value="UvrD-helicase"/>
    <property type="match status" value="1"/>
</dbReference>
<keyword evidence="5 10" id="KW-0067">ATP-binding</keyword>
<dbReference type="InterPro" id="IPR014016">
    <property type="entry name" value="UvrD-like_ATP-bd"/>
</dbReference>
<keyword evidence="3 10" id="KW-0378">Hydrolase</keyword>
<dbReference type="GO" id="GO:0005829">
    <property type="term" value="C:cytosol"/>
    <property type="evidence" value="ECO:0007669"/>
    <property type="project" value="TreeGrafter"/>
</dbReference>
<dbReference type="PROSITE" id="PS51217">
    <property type="entry name" value="UVRD_HELICASE_CTER"/>
    <property type="match status" value="1"/>
</dbReference>
<evidence type="ECO:0000256" key="7">
    <source>
        <dbReference type="ARBA" id="ARBA00034617"/>
    </source>
</evidence>
<dbReference type="Proteomes" id="UP000030700">
    <property type="component" value="Unassembled WGS sequence"/>
</dbReference>
<dbReference type="STRING" id="1499966.U14_01862"/>
<evidence type="ECO:0000256" key="10">
    <source>
        <dbReference type="PROSITE-ProRule" id="PRU00560"/>
    </source>
</evidence>
<reference evidence="14 15" key="1">
    <citation type="journal article" date="2015" name="PeerJ">
        <title>First genomic representation of candidate bacterial phylum KSB3 points to enhanced environmental sensing as a trigger of wastewater bulking.</title>
        <authorList>
            <person name="Sekiguchi Y."/>
            <person name="Ohashi A."/>
            <person name="Parks D.H."/>
            <person name="Yamauchi T."/>
            <person name="Tyson G.W."/>
            <person name="Hugenholtz P."/>
        </authorList>
    </citation>
    <scope>NUCLEOTIDE SEQUENCE [LARGE SCALE GENOMIC DNA]</scope>
</reference>
<keyword evidence="2 10" id="KW-0547">Nucleotide-binding</keyword>
<dbReference type="Gene3D" id="3.20.20.140">
    <property type="entry name" value="Metal-dependent hydrolases"/>
    <property type="match status" value="1"/>
</dbReference>
<dbReference type="InterPro" id="IPR013986">
    <property type="entry name" value="DExx_box_DNA_helicase_dom_sf"/>
</dbReference>
<dbReference type="Gene3D" id="3.40.50.300">
    <property type="entry name" value="P-loop containing nucleotide triphosphate hydrolases"/>
    <property type="match status" value="3"/>
</dbReference>
<proteinExistence type="inferred from homology"/>
<organism evidence="14 15">
    <name type="scientific">Candidatus Moduliflexus flocculans</name>
    <dbReference type="NCBI Taxonomy" id="1499966"/>
    <lineage>
        <taxon>Bacteria</taxon>
        <taxon>Candidatus Moduliflexota</taxon>
        <taxon>Candidatus Moduliflexia</taxon>
        <taxon>Candidatus Moduliflexales</taxon>
        <taxon>Candidatus Moduliflexaceae</taxon>
    </lineage>
</organism>
<keyword evidence="4 10" id="KW-0347">Helicase</keyword>
<dbReference type="GO" id="GO:0016887">
    <property type="term" value="F:ATP hydrolysis activity"/>
    <property type="evidence" value="ECO:0007669"/>
    <property type="project" value="RHEA"/>
</dbReference>
<dbReference type="SUPFAM" id="SSF52540">
    <property type="entry name" value="P-loop containing nucleoside triphosphate hydrolases"/>
    <property type="match status" value="1"/>
</dbReference>
<evidence type="ECO:0000256" key="5">
    <source>
        <dbReference type="ARBA" id="ARBA00022840"/>
    </source>
</evidence>
<gene>
    <name evidence="14" type="ORF">U14_01862</name>
</gene>
<dbReference type="CDD" id="cd18807">
    <property type="entry name" value="SF1_C_UvrD"/>
    <property type="match status" value="1"/>
</dbReference>
<feature type="domain" description="UvrD-like helicase C-terminal" evidence="13">
    <location>
        <begin position="740"/>
        <end position="974"/>
    </location>
</feature>
<comment type="catalytic activity">
    <reaction evidence="7">
        <text>Couples ATP hydrolysis with the unwinding of duplex DNA by translocating in the 3'-5' direction.</text>
        <dbReference type="EC" id="5.6.2.4"/>
    </reaction>
</comment>
<evidence type="ECO:0000256" key="3">
    <source>
        <dbReference type="ARBA" id="ARBA00022801"/>
    </source>
</evidence>
<feature type="binding site" evidence="10">
    <location>
        <begin position="494"/>
        <end position="501"/>
    </location>
    <ligand>
        <name>ATP</name>
        <dbReference type="ChEBI" id="CHEBI:30616"/>
    </ligand>
</feature>
<evidence type="ECO:0000256" key="1">
    <source>
        <dbReference type="ARBA" id="ARBA00009922"/>
    </source>
</evidence>
<evidence type="ECO:0000256" key="9">
    <source>
        <dbReference type="ARBA" id="ARBA00048988"/>
    </source>
</evidence>
<evidence type="ECO:0000256" key="11">
    <source>
        <dbReference type="SAM" id="MobiDB-lite"/>
    </source>
</evidence>
<dbReference type="PANTHER" id="PTHR11070:SF48">
    <property type="entry name" value="ATP-DEPENDENT HELICASE_NUCLEASE SUBUNIT A"/>
    <property type="match status" value="1"/>
</dbReference>
<dbReference type="Gene3D" id="1.10.10.160">
    <property type="match status" value="1"/>
</dbReference>
<evidence type="ECO:0000313" key="15">
    <source>
        <dbReference type="Proteomes" id="UP000030700"/>
    </source>
</evidence>
<sequence>MKFIADFHIHSHYSRATSQDLTFEHLHKWAQLKGVQVVGTGDLTHPGWLKEMRDKLEPAESGLFRLKDEFARAMQPDVFPACRQAVRFILSGEISTIYKKRDQVRKVHHVVFAPSFEVVEKIQARLEKIGNIRSDGRPILGLDSKLLLETLLEIDPQAYLIPAHVWTPWFSLFGSKSGFDAIEDCFEDLTPHIFALETGLSSDPAMNWRLSALDRFALVSNSDAHSPQKLAREANVFDVELSYDAMFDVLKHTDHQGFSGTIEFFPEEGKYHLDGHRKCDIAWEPETTLLHKGICPTCGKKVTVGVLHRVNALADRPVGAKPPNAAPFESLIPLPEILAETFETSAASKKVAQAHDALLVKLGSELSILREIPLEEIERVGGELLAEAIRRMRAGDVIADAGYDGEYGVIRLFRAGERAAFGQQSALIPVSVAEKKPRKSALLPDNASSPGQPCPDEAVRGTDSPQETPGILSGLNPEQREAALCVEQSLIIAAGPGTGKTRTLTHRMAHLIAEKQVASRELLAITFTNKAAEEMAQRLTRLLGETVTQQIIIKTFHAFCAMILRHDGERVGLNPNFVICAEHDREALLRRLFPAMKDKEISAYLEQISAAKNRLAAPDDEAAARIFEAYQAALREYQAVDFDDLIAKTIELFEAAPDALTAYQQRFRWIAVDEYQDVNFPQYRLLRLLKTPDTNLCAIGDPDQAIYGFRGADRSYFLQFQQDYPDAALLRLRQNYRSTQTILDASRQVIAKSAERLPLEIWSDFVSQTRLEIHHAPTYKAEAEFVVHEVEKMVGGTTYFSLDSGRVESHEDATRAFGDIAVLYRLNAQSAALIEAFDRSGIPFQVVGQTPLCAYKDMREILAYLWALANPDVRFHLDMLAKESKERALFLEELRKDAETLSVAELIQTISKRVAPAAADAKRADRLKRLIERAKPFERRLRDFLEFAALQKDADDYDPRADRVTLMTLHASKGLEFPVVFIVGCEEGVIPYQRDGEPRDIEEERRLFYVGITRAREKLLLTRAQMRFLFGKTREHAPSRFLNDIEDALKEVKKREQRKIENAKPVSPQLGLF</sequence>
<accession>A0A0S6VT13</accession>
<keyword evidence="6" id="KW-0413">Isomerase</keyword>
<dbReference type="GO" id="GO:0000725">
    <property type="term" value="P:recombinational repair"/>
    <property type="evidence" value="ECO:0007669"/>
    <property type="project" value="TreeGrafter"/>
</dbReference>
<dbReference type="PROSITE" id="PS51198">
    <property type="entry name" value="UVRD_HELICASE_ATP_BIND"/>
    <property type="match status" value="1"/>
</dbReference>
<comment type="similarity">
    <text evidence="1">Belongs to the helicase family. UvrD subfamily.</text>
</comment>
<dbReference type="CDD" id="cd17932">
    <property type="entry name" value="DEXQc_UvrD"/>
    <property type="match status" value="1"/>
</dbReference>
<dbReference type="HOGENOM" id="CLU_005571_0_0_0"/>
<dbReference type="InterPro" id="IPR016195">
    <property type="entry name" value="Pol/histidinol_Pase-like"/>
</dbReference>
<feature type="domain" description="UvrD-like helicase ATP-binding" evidence="12">
    <location>
        <begin position="473"/>
        <end position="739"/>
    </location>
</feature>
<evidence type="ECO:0000256" key="8">
    <source>
        <dbReference type="ARBA" id="ARBA00034808"/>
    </source>
</evidence>
<dbReference type="InterPro" id="IPR000212">
    <property type="entry name" value="DNA_helicase_UvrD/REP"/>
</dbReference>
<dbReference type="EMBL" id="DF820456">
    <property type="protein sequence ID" value="GAK50629.1"/>
    <property type="molecule type" value="Genomic_DNA"/>
</dbReference>
<dbReference type="AlphaFoldDB" id="A0A0S6VT13"/>
<dbReference type="Pfam" id="PF13361">
    <property type="entry name" value="UvrD_C"/>
    <property type="match status" value="2"/>
</dbReference>